<proteinExistence type="predicted"/>
<dbReference type="PANTHER" id="PTHR43194:SF2">
    <property type="entry name" value="PEROXISOMAL MEMBRANE PROTEIN LPX1"/>
    <property type="match status" value="1"/>
</dbReference>
<keyword evidence="3" id="KW-1185">Reference proteome</keyword>
<dbReference type="PRINTS" id="PR00111">
    <property type="entry name" value="ABHYDROLASE"/>
</dbReference>
<dbReference type="Pfam" id="PF00561">
    <property type="entry name" value="Abhydrolase_1"/>
    <property type="match status" value="1"/>
</dbReference>
<dbReference type="InterPro" id="IPR029058">
    <property type="entry name" value="AB_hydrolase_fold"/>
</dbReference>
<dbReference type="InterPro" id="IPR050228">
    <property type="entry name" value="Carboxylesterase_BioH"/>
</dbReference>
<dbReference type="EMBL" id="NMQT01000016">
    <property type="protein sequence ID" value="OXM58008.1"/>
    <property type="molecule type" value="Genomic_DNA"/>
</dbReference>
<dbReference type="SUPFAM" id="SSF53474">
    <property type="entry name" value="alpha/beta-Hydrolases"/>
    <property type="match status" value="1"/>
</dbReference>
<dbReference type="Proteomes" id="UP000215223">
    <property type="component" value="Unassembled WGS sequence"/>
</dbReference>
<evidence type="ECO:0000259" key="1">
    <source>
        <dbReference type="Pfam" id="PF00561"/>
    </source>
</evidence>
<name>A0A229SGI5_9PSEU</name>
<dbReference type="PANTHER" id="PTHR43194">
    <property type="entry name" value="HYDROLASE ALPHA/BETA FOLD FAMILY"/>
    <property type="match status" value="1"/>
</dbReference>
<gene>
    <name evidence="2" type="ORF">CFP71_04705</name>
</gene>
<comment type="caution">
    <text evidence="2">The sequence shown here is derived from an EMBL/GenBank/DDBJ whole genome shotgun (WGS) entry which is preliminary data.</text>
</comment>
<dbReference type="AlphaFoldDB" id="A0A229SGI5"/>
<dbReference type="InterPro" id="IPR000073">
    <property type="entry name" value="AB_hydrolase_1"/>
</dbReference>
<protein>
    <submittedName>
        <fullName evidence="2">Alpha/beta hydrolase</fullName>
    </submittedName>
</protein>
<dbReference type="RefSeq" id="WP_093932595.1">
    <property type="nucleotide sequence ID" value="NZ_JBHUSO010000541.1"/>
</dbReference>
<dbReference type="GO" id="GO:0016787">
    <property type="term" value="F:hydrolase activity"/>
    <property type="evidence" value="ECO:0007669"/>
    <property type="project" value="UniProtKB-KW"/>
</dbReference>
<reference evidence="2 3" key="1">
    <citation type="submission" date="2017-07" db="EMBL/GenBank/DDBJ databases">
        <title>Amycolatopsis thailandensis Genome sequencing and assembly.</title>
        <authorList>
            <person name="Kaur N."/>
            <person name="Mayilraj S."/>
        </authorList>
    </citation>
    <scope>NUCLEOTIDE SEQUENCE [LARGE SCALE GENOMIC DNA]</scope>
    <source>
        <strain evidence="2 3">JCM 16380</strain>
    </source>
</reference>
<accession>A0A229SGI5</accession>
<keyword evidence="2" id="KW-0378">Hydrolase</keyword>
<sequence>MTTSELLGETHEVDLGGARIRYRDRGEGPPVVFVHGLLTNGLLWREVAPAIADAGFRCLTPDWPLGSHEIPVPGADLSPPGVAALIARFLEVLDLTDVTVVANDTGGALTQLLMTTSPERVGRVVLTPSDCFEYFLPPAFSALGPLARIPGGTRTVVQALRWRWLLKTTDFLWLTKRPVPDHVLDAYLLPSRRSPEIRDDLRRFMVSVDKRYTLTAAERLPAFEKPVLLVWAPEDRHFPLWLGRKLAGVLPDAELKTIEDSYTFVPEDQPERLSGMVVEFMRAHATT</sequence>
<feature type="domain" description="AB hydrolase-1" evidence="1">
    <location>
        <begin position="29"/>
        <end position="268"/>
    </location>
</feature>
<organism evidence="2 3">
    <name type="scientific">Amycolatopsis thailandensis</name>
    <dbReference type="NCBI Taxonomy" id="589330"/>
    <lineage>
        <taxon>Bacteria</taxon>
        <taxon>Bacillati</taxon>
        <taxon>Actinomycetota</taxon>
        <taxon>Actinomycetes</taxon>
        <taxon>Pseudonocardiales</taxon>
        <taxon>Pseudonocardiaceae</taxon>
        <taxon>Amycolatopsis</taxon>
    </lineage>
</organism>
<dbReference type="OrthoDB" id="3400345at2"/>
<evidence type="ECO:0000313" key="2">
    <source>
        <dbReference type="EMBL" id="OXM58008.1"/>
    </source>
</evidence>
<dbReference type="Gene3D" id="3.40.50.1820">
    <property type="entry name" value="alpha/beta hydrolase"/>
    <property type="match status" value="1"/>
</dbReference>
<evidence type="ECO:0000313" key="3">
    <source>
        <dbReference type="Proteomes" id="UP000215223"/>
    </source>
</evidence>